<dbReference type="AlphaFoldDB" id="A0A2R8CGN7"/>
<evidence type="ECO:0000313" key="4">
    <source>
        <dbReference type="Proteomes" id="UP000244934"/>
    </source>
</evidence>
<dbReference type="SUPFAM" id="SSF47616">
    <property type="entry name" value="GST C-terminal domain-like"/>
    <property type="match status" value="1"/>
</dbReference>
<reference evidence="4" key="1">
    <citation type="submission" date="2018-03" db="EMBL/GenBank/DDBJ databases">
        <authorList>
            <person name="Navarro De La Torre S."/>
        </authorList>
    </citation>
    <scope>NUCLEOTIDE SEQUENCE [LARGE SCALE GENOMIC DNA]</scope>
    <source>
        <strain evidence="4">EAod3</strain>
    </source>
</reference>
<dbReference type="PROSITE" id="PS50405">
    <property type="entry name" value="GST_CTER"/>
    <property type="match status" value="1"/>
</dbReference>
<dbReference type="RefSeq" id="WP_108840978.1">
    <property type="nucleotide sequence ID" value="NZ_ONZI01000001.1"/>
</dbReference>
<dbReference type="GO" id="GO:0016491">
    <property type="term" value="F:oxidoreductase activity"/>
    <property type="evidence" value="ECO:0007669"/>
    <property type="project" value="UniProtKB-KW"/>
</dbReference>
<dbReference type="EC" id="1.8.4.-" evidence="3"/>
<dbReference type="Proteomes" id="UP000244934">
    <property type="component" value="Unassembled WGS sequence"/>
</dbReference>
<dbReference type="Gene3D" id="1.20.1050.10">
    <property type="match status" value="1"/>
</dbReference>
<dbReference type="PANTHER" id="PTHR44051">
    <property type="entry name" value="GLUTATHIONE S-TRANSFERASE-RELATED"/>
    <property type="match status" value="1"/>
</dbReference>
<evidence type="ECO:0000259" key="1">
    <source>
        <dbReference type="PROSITE" id="PS50404"/>
    </source>
</evidence>
<dbReference type="OrthoDB" id="9797500at2"/>
<dbReference type="InterPro" id="IPR040079">
    <property type="entry name" value="Glutathione_S-Trfase"/>
</dbReference>
<feature type="domain" description="GST N-terminal" evidence="1">
    <location>
        <begin position="1"/>
        <end position="82"/>
    </location>
</feature>
<proteinExistence type="predicted"/>
<sequence length="200" mass="22687">MYRVYGDQHSGNCYKVKLVMRHLSLPYQWTEMSVLSGDTHTPAFLQRNPNGKIPVLEMEDGTCLAESNAIICFLADGSELIPTTRLERARMLQWLFFEQYSHEPSVASARFIVRYLNTPDERRQDLADRQREGHAALAVMEQQLTKTSFMTGDRFTLADIALYAYTHVAHEGGFDLSGYPAINAWLTRVSAQPGHVAMLD</sequence>
<organism evidence="3 4">
    <name type="scientific">Kushneria phyllosphaerae</name>
    <dbReference type="NCBI Taxonomy" id="2100822"/>
    <lineage>
        <taxon>Bacteria</taxon>
        <taxon>Pseudomonadati</taxon>
        <taxon>Pseudomonadota</taxon>
        <taxon>Gammaproteobacteria</taxon>
        <taxon>Oceanospirillales</taxon>
        <taxon>Halomonadaceae</taxon>
        <taxon>Kushneria</taxon>
    </lineage>
</organism>
<accession>A0A2R8CGN7</accession>
<dbReference type="InterPro" id="IPR036282">
    <property type="entry name" value="Glutathione-S-Trfase_C_sf"/>
</dbReference>
<dbReference type="PANTHER" id="PTHR44051:SF2">
    <property type="entry name" value="HYPOTHETICAL GLUTATHIONE S-TRANSFERASE LIKE PROTEIN"/>
    <property type="match status" value="1"/>
</dbReference>
<dbReference type="Pfam" id="PF13409">
    <property type="entry name" value="GST_N_2"/>
    <property type="match status" value="1"/>
</dbReference>
<evidence type="ECO:0000259" key="2">
    <source>
        <dbReference type="PROSITE" id="PS50405"/>
    </source>
</evidence>
<keyword evidence="4" id="KW-1185">Reference proteome</keyword>
<feature type="domain" description="GST C-terminal" evidence="2">
    <location>
        <begin position="84"/>
        <end position="200"/>
    </location>
</feature>
<dbReference type="InterPro" id="IPR004045">
    <property type="entry name" value="Glutathione_S-Trfase_N"/>
</dbReference>
<gene>
    <name evidence="3" type="primary">yfcG_1</name>
    <name evidence="3" type="ORF">KSP9073_00068</name>
</gene>
<dbReference type="SFLD" id="SFLDG01151">
    <property type="entry name" value="Main.2:_Nu-like"/>
    <property type="match status" value="1"/>
</dbReference>
<dbReference type="SFLD" id="SFLDS00019">
    <property type="entry name" value="Glutathione_Transferase_(cytos"/>
    <property type="match status" value="1"/>
</dbReference>
<dbReference type="InterPro" id="IPR036249">
    <property type="entry name" value="Thioredoxin-like_sf"/>
</dbReference>
<evidence type="ECO:0000313" key="3">
    <source>
        <dbReference type="EMBL" id="SPJ32068.1"/>
    </source>
</evidence>
<dbReference type="SUPFAM" id="SSF52833">
    <property type="entry name" value="Thioredoxin-like"/>
    <property type="match status" value="1"/>
</dbReference>
<dbReference type="SFLD" id="SFLDG00358">
    <property type="entry name" value="Main_(cytGST)"/>
    <property type="match status" value="1"/>
</dbReference>
<dbReference type="Pfam" id="PF00043">
    <property type="entry name" value="GST_C"/>
    <property type="match status" value="1"/>
</dbReference>
<protein>
    <submittedName>
        <fullName evidence="3">Disulfide-bond oxidoreductase YfcG</fullName>
        <ecNumber evidence="3">1.8.4.-</ecNumber>
    </submittedName>
</protein>
<dbReference type="EMBL" id="ONZI01000001">
    <property type="protein sequence ID" value="SPJ32068.1"/>
    <property type="molecule type" value="Genomic_DNA"/>
</dbReference>
<keyword evidence="3" id="KW-0560">Oxidoreductase</keyword>
<dbReference type="InterPro" id="IPR004046">
    <property type="entry name" value="GST_C"/>
</dbReference>
<dbReference type="Gene3D" id="3.40.30.10">
    <property type="entry name" value="Glutaredoxin"/>
    <property type="match status" value="1"/>
</dbReference>
<dbReference type="CDD" id="cd03056">
    <property type="entry name" value="GST_N_4"/>
    <property type="match status" value="1"/>
</dbReference>
<name>A0A2R8CGN7_9GAMM</name>
<dbReference type="PROSITE" id="PS50404">
    <property type="entry name" value="GST_NTER"/>
    <property type="match status" value="1"/>
</dbReference>
<dbReference type="InterPro" id="IPR010987">
    <property type="entry name" value="Glutathione-S-Trfase_C-like"/>
</dbReference>